<gene>
    <name evidence="4" type="ORF">HNQ92_003005</name>
</gene>
<dbReference type="RefSeq" id="WP_246440208.1">
    <property type="nucleotide sequence ID" value="NZ_JACHGF010000004.1"/>
</dbReference>
<feature type="signal peptide" evidence="2">
    <location>
        <begin position="1"/>
        <end position="23"/>
    </location>
</feature>
<dbReference type="InterPro" id="IPR013766">
    <property type="entry name" value="Thioredoxin_domain"/>
</dbReference>
<dbReference type="InterPro" id="IPR036249">
    <property type="entry name" value="Thioredoxin-like_sf"/>
</dbReference>
<name>A0A840TT66_9BACT</name>
<dbReference type="PROSITE" id="PS51352">
    <property type="entry name" value="THIOREDOXIN_2"/>
    <property type="match status" value="1"/>
</dbReference>
<sequence length="162" mass="18095">MKTFQRVAWACGVVLLMGSTAWVKEATVPTADRDENPEVLEVLNEKGIQFTEASWAAIVKKAKAEKKIIFLDAYTSWCGPCKLMQKNVFTRADVGEIFNKNFINVKVDMEQGEGPQLARLFPLEFYPTLFFIDTRGDVVKKVVGYQSPESLIAIGKGVVSNQ</sequence>
<evidence type="ECO:0000313" key="4">
    <source>
        <dbReference type="EMBL" id="MBB5284857.1"/>
    </source>
</evidence>
<proteinExistence type="predicted"/>
<dbReference type="InterPro" id="IPR051099">
    <property type="entry name" value="AGR/TXD"/>
</dbReference>
<keyword evidence="5" id="KW-1185">Reference proteome</keyword>
<evidence type="ECO:0000259" key="3">
    <source>
        <dbReference type="PROSITE" id="PS51352"/>
    </source>
</evidence>
<dbReference type="InterPro" id="IPR012336">
    <property type="entry name" value="Thioredoxin-like_fold"/>
</dbReference>
<dbReference type="Pfam" id="PF13098">
    <property type="entry name" value="Thioredoxin_2"/>
    <property type="match status" value="1"/>
</dbReference>
<dbReference type="PANTHER" id="PTHR15337:SF11">
    <property type="entry name" value="THIOREDOXIN DOMAIN-CONTAINING PROTEIN"/>
    <property type="match status" value="1"/>
</dbReference>
<reference evidence="4 5" key="1">
    <citation type="submission" date="2020-08" db="EMBL/GenBank/DDBJ databases">
        <title>Genomic Encyclopedia of Type Strains, Phase IV (KMG-IV): sequencing the most valuable type-strain genomes for metagenomic binning, comparative biology and taxonomic classification.</title>
        <authorList>
            <person name="Goeker M."/>
        </authorList>
    </citation>
    <scope>NUCLEOTIDE SEQUENCE [LARGE SCALE GENOMIC DNA]</scope>
    <source>
        <strain evidence="4 5">DSM 105074</strain>
    </source>
</reference>
<evidence type="ECO:0000313" key="5">
    <source>
        <dbReference type="Proteomes" id="UP000557307"/>
    </source>
</evidence>
<organism evidence="4 5">
    <name type="scientific">Rhabdobacter roseus</name>
    <dbReference type="NCBI Taxonomy" id="1655419"/>
    <lineage>
        <taxon>Bacteria</taxon>
        <taxon>Pseudomonadati</taxon>
        <taxon>Bacteroidota</taxon>
        <taxon>Cytophagia</taxon>
        <taxon>Cytophagales</taxon>
        <taxon>Cytophagaceae</taxon>
        <taxon>Rhabdobacter</taxon>
    </lineage>
</organism>
<dbReference type="Proteomes" id="UP000557307">
    <property type="component" value="Unassembled WGS sequence"/>
</dbReference>
<dbReference type="Gene3D" id="3.40.30.10">
    <property type="entry name" value="Glutaredoxin"/>
    <property type="match status" value="1"/>
</dbReference>
<protein>
    <submittedName>
        <fullName evidence="4">Thioredoxin-related protein</fullName>
    </submittedName>
</protein>
<evidence type="ECO:0000256" key="2">
    <source>
        <dbReference type="SAM" id="SignalP"/>
    </source>
</evidence>
<keyword evidence="1 2" id="KW-0732">Signal</keyword>
<evidence type="ECO:0000256" key="1">
    <source>
        <dbReference type="ARBA" id="ARBA00022729"/>
    </source>
</evidence>
<dbReference type="SUPFAM" id="SSF52833">
    <property type="entry name" value="Thioredoxin-like"/>
    <property type="match status" value="1"/>
</dbReference>
<dbReference type="PANTHER" id="PTHR15337">
    <property type="entry name" value="ANTERIOR GRADIENT PROTEIN-RELATED"/>
    <property type="match status" value="1"/>
</dbReference>
<comment type="caution">
    <text evidence="4">The sequence shown here is derived from an EMBL/GenBank/DDBJ whole genome shotgun (WGS) entry which is preliminary data.</text>
</comment>
<dbReference type="EMBL" id="JACHGF010000004">
    <property type="protein sequence ID" value="MBB5284857.1"/>
    <property type="molecule type" value="Genomic_DNA"/>
</dbReference>
<feature type="chain" id="PRO_5032784908" evidence="2">
    <location>
        <begin position="24"/>
        <end position="162"/>
    </location>
</feature>
<dbReference type="AlphaFoldDB" id="A0A840TT66"/>
<accession>A0A840TT66</accession>
<feature type="domain" description="Thioredoxin" evidence="3">
    <location>
        <begin position="15"/>
        <end position="160"/>
    </location>
</feature>